<name>A0A6J8ATT9_MYTCO</name>
<evidence type="ECO:0000259" key="1">
    <source>
        <dbReference type="Pfam" id="PF20209"/>
    </source>
</evidence>
<gene>
    <name evidence="2" type="ORF">MCOR_11278</name>
</gene>
<accession>A0A6J8ATT9</accession>
<evidence type="ECO:0000313" key="2">
    <source>
        <dbReference type="EMBL" id="CAC5373555.1"/>
    </source>
</evidence>
<sequence length="391" mass="44681">MPKLKRKSASTLRNEDKRRKELCSADSTQKLECERMLETMYGRCLQLPVNYMIPKKIPKNDLQSTVDDFHASTKVLQKEKQHKQTQRQSLKANNIEELIRNFHKIVSEEPLYICTCCKQLLYKKAVKETSKAKIKKGDNSAGLAEIIDKCVTGTKGVEEKEWICKICHSHLKKSKMPPCASANGMEFPPQGLLRNLNPLEFTFLSPLLPFMKIHKAPVGKQLKIHCNMVVVPSDTVNTVQSLPRLSNNTSTIKAQLKRRLRNNILCTIQIFDPKSEDEWEVEKNDENVAGSTNTLITTPDFFKTNERDLVDSFAPAENYQAISMFTEKTAEEQAYTGTFCGQARIPNDKRTVPVSYGEIVKSELRNMDRRCARNVENIFFLNQKTPNEVPH</sequence>
<dbReference type="EMBL" id="CACVKT020001913">
    <property type="protein sequence ID" value="CAC5373555.1"/>
    <property type="molecule type" value="Genomic_DNA"/>
</dbReference>
<evidence type="ECO:0000313" key="3">
    <source>
        <dbReference type="Proteomes" id="UP000507470"/>
    </source>
</evidence>
<dbReference type="Proteomes" id="UP000507470">
    <property type="component" value="Unassembled WGS sequence"/>
</dbReference>
<dbReference type="OrthoDB" id="6158093at2759"/>
<feature type="domain" description="DUF6570" evidence="1">
    <location>
        <begin position="173"/>
        <end position="252"/>
    </location>
</feature>
<dbReference type="InterPro" id="IPR046700">
    <property type="entry name" value="DUF6570"/>
</dbReference>
<dbReference type="Pfam" id="PF20209">
    <property type="entry name" value="DUF6570"/>
    <property type="match status" value="1"/>
</dbReference>
<dbReference type="AlphaFoldDB" id="A0A6J8ATT9"/>
<protein>
    <recommendedName>
        <fullName evidence="1">DUF6570 domain-containing protein</fullName>
    </recommendedName>
</protein>
<proteinExistence type="predicted"/>
<organism evidence="2 3">
    <name type="scientific">Mytilus coruscus</name>
    <name type="common">Sea mussel</name>
    <dbReference type="NCBI Taxonomy" id="42192"/>
    <lineage>
        <taxon>Eukaryota</taxon>
        <taxon>Metazoa</taxon>
        <taxon>Spiralia</taxon>
        <taxon>Lophotrochozoa</taxon>
        <taxon>Mollusca</taxon>
        <taxon>Bivalvia</taxon>
        <taxon>Autobranchia</taxon>
        <taxon>Pteriomorphia</taxon>
        <taxon>Mytilida</taxon>
        <taxon>Mytiloidea</taxon>
        <taxon>Mytilidae</taxon>
        <taxon>Mytilinae</taxon>
        <taxon>Mytilus</taxon>
    </lineage>
</organism>
<reference evidence="2 3" key="1">
    <citation type="submission" date="2020-06" db="EMBL/GenBank/DDBJ databases">
        <authorList>
            <person name="Li R."/>
            <person name="Bekaert M."/>
        </authorList>
    </citation>
    <scope>NUCLEOTIDE SEQUENCE [LARGE SCALE GENOMIC DNA]</scope>
    <source>
        <strain evidence="3">wild</strain>
    </source>
</reference>
<keyword evidence="3" id="KW-1185">Reference proteome</keyword>